<feature type="region of interest" description="Disordered" evidence="1">
    <location>
        <begin position="119"/>
        <end position="148"/>
    </location>
</feature>
<dbReference type="Gramene" id="OMERI11G00220.1">
    <property type="protein sequence ID" value="OMERI11G00220.1"/>
    <property type="gene ID" value="OMERI11G00220"/>
</dbReference>
<evidence type="ECO:0000256" key="1">
    <source>
        <dbReference type="SAM" id="MobiDB-lite"/>
    </source>
</evidence>
<dbReference type="EnsemblPlants" id="OMERI11G00220.1">
    <property type="protein sequence ID" value="OMERI11G00220.1"/>
    <property type="gene ID" value="OMERI11G00220"/>
</dbReference>
<name>A0A0E0F189_9ORYZ</name>
<evidence type="ECO:0000313" key="3">
    <source>
        <dbReference type="Proteomes" id="UP000008021"/>
    </source>
</evidence>
<dbReference type="AlphaFoldDB" id="A0A0E0F189"/>
<sequence length="148" mass="14884">MWCVKTLKLNTLSPKRGPHPSAPLLSFFSTSGCRSHLVQCRTVAAGEDPTGGGAEATQVWRKCVVLAPLQAAWCTVTPRARLRGAAGPNNTVAYTASTAPPYGSASTSGAILATSLGSSVASSSTPASSCSATVKVTASSGWSGGNEG</sequence>
<evidence type="ECO:0000313" key="2">
    <source>
        <dbReference type="EnsemblPlants" id="OMERI11G00220.1"/>
    </source>
</evidence>
<protein>
    <submittedName>
        <fullName evidence="2">Uncharacterized protein</fullName>
    </submittedName>
</protein>
<organism evidence="2">
    <name type="scientific">Oryza meridionalis</name>
    <dbReference type="NCBI Taxonomy" id="40149"/>
    <lineage>
        <taxon>Eukaryota</taxon>
        <taxon>Viridiplantae</taxon>
        <taxon>Streptophyta</taxon>
        <taxon>Embryophyta</taxon>
        <taxon>Tracheophyta</taxon>
        <taxon>Spermatophyta</taxon>
        <taxon>Magnoliopsida</taxon>
        <taxon>Liliopsida</taxon>
        <taxon>Poales</taxon>
        <taxon>Poaceae</taxon>
        <taxon>BOP clade</taxon>
        <taxon>Oryzoideae</taxon>
        <taxon>Oryzeae</taxon>
        <taxon>Oryzinae</taxon>
        <taxon>Oryza</taxon>
    </lineage>
</organism>
<dbReference type="PROSITE" id="PS51257">
    <property type="entry name" value="PROKAR_LIPOPROTEIN"/>
    <property type="match status" value="1"/>
</dbReference>
<dbReference type="HOGENOM" id="CLU_1830321_0_0_1"/>
<reference evidence="2" key="1">
    <citation type="submission" date="2015-04" db="UniProtKB">
        <authorList>
            <consortium name="EnsemblPlants"/>
        </authorList>
    </citation>
    <scope>IDENTIFICATION</scope>
</reference>
<dbReference type="Proteomes" id="UP000008021">
    <property type="component" value="Chromosome 11"/>
</dbReference>
<proteinExistence type="predicted"/>
<accession>A0A0E0F189</accession>
<feature type="compositionally biased region" description="Low complexity" evidence="1">
    <location>
        <begin position="119"/>
        <end position="133"/>
    </location>
</feature>
<keyword evidence="3" id="KW-1185">Reference proteome</keyword>
<reference evidence="2" key="2">
    <citation type="submission" date="2018-05" db="EMBL/GenBank/DDBJ databases">
        <title>OmerRS3 (Oryza meridionalis Reference Sequence Version 3).</title>
        <authorList>
            <person name="Zhang J."/>
            <person name="Kudrna D."/>
            <person name="Lee S."/>
            <person name="Talag J."/>
            <person name="Welchert J."/>
            <person name="Wing R.A."/>
        </authorList>
    </citation>
    <scope>NUCLEOTIDE SEQUENCE [LARGE SCALE GENOMIC DNA]</scope>
    <source>
        <strain evidence="2">cv. OR44</strain>
    </source>
</reference>